<evidence type="ECO:0000313" key="3">
    <source>
        <dbReference type="Proteomes" id="UP001357485"/>
    </source>
</evidence>
<gene>
    <name evidence="2" type="ORF">LTR16_011985</name>
</gene>
<reference evidence="2 3" key="1">
    <citation type="submission" date="2023-08" db="EMBL/GenBank/DDBJ databases">
        <title>Black Yeasts Isolated from many extreme environments.</title>
        <authorList>
            <person name="Coleine C."/>
            <person name="Stajich J.E."/>
            <person name="Selbmann L."/>
        </authorList>
    </citation>
    <scope>NUCLEOTIDE SEQUENCE [LARGE SCALE GENOMIC DNA]</scope>
    <source>
        <strain evidence="2 3">CCFEE 536</strain>
    </source>
</reference>
<keyword evidence="3" id="KW-1185">Reference proteome</keyword>
<feature type="non-terminal residue" evidence="2">
    <location>
        <position position="1"/>
    </location>
</feature>
<accession>A0ABR0M0X4</accession>
<evidence type="ECO:0000313" key="2">
    <source>
        <dbReference type="EMBL" id="KAK5275919.1"/>
    </source>
</evidence>
<proteinExistence type="predicted"/>
<comment type="caution">
    <text evidence="2">The sequence shown here is derived from an EMBL/GenBank/DDBJ whole genome shotgun (WGS) entry which is preliminary data.</text>
</comment>
<feature type="compositionally biased region" description="Low complexity" evidence="1">
    <location>
        <begin position="56"/>
        <end position="69"/>
    </location>
</feature>
<evidence type="ECO:0000256" key="1">
    <source>
        <dbReference type="SAM" id="MobiDB-lite"/>
    </source>
</evidence>
<dbReference type="EMBL" id="JAVRRA010003931">
    <property type="protein sequence ID" value="KAK5275919.1"/>
    <property type="molecule type" value="Genomic_DNA"/>
</dbReference>
<protein>
    <submittedName>
        <fullName evidence="2">Uncharacterized protein</fullName>
    </submittedName>
</protein>
<name>A0ABR0M0X4_9PEZI</name>
<feature type="region of interest" description="Disordered" evidence="1">
    <location>
        <begin position="19"/>
        <end position="78"/>
    </location>
</feature>
<sequence length="106" mass="11853">LALRQARELGCGHRRALLRRRPPPQSRPGWLRRRPVHVPARGVQQGGAEARRGEQGEAAGAAAVLPAGRADTKAVHRRDDRMVGQVWRISCWGSRVAPRRRNTICR</sequence>
<dbReference type="Proteomes" id="UP001357485">
    <property type="component" value="Unassembled WGS sequence"/>
</dbReference>
<organism evidence="2 3">
    <name type="scientific">Cryomyces antarcticus</name>
    <dbReference type="NCBI Taxonomy" id="329879"/>
    <lineage>
        <taxon>Eukaryota</taxon>
        <taxon>Fungi</taxon>
        <taxon>Dikarya</taxon>
        <taxon>Ascomycota</taxon>
        <taxon>Pezizomycotina</taxon>
        <taxon>Dothideomycetes</taxon>
        <taxon>Dothideomycetes incertae sedis</taxon>
        <taxon>Cryomyces</taxon>
    </lineage>
</organism>
<feature type="non-terminal residue" evidence="2">
    <location>
        <position position="106"/>
    </location>
</feature>